<keyword evidence="9" id="KW-0862">Zinc</keyword>
<dbReference type="Gene3D" id="6.10.250.550">
    <property type="match status" value="1"/>
</dbReference>
<keyword evidence="5" id="KW-0820">tRNA-binding</keyword>
<evidence type="ECO:0000256" key="10">
    <source>
        <dbReference type="ARBA" id="ARBA00022840"/>
    </source>
</evidence>
<dbReference type="InterPro" id="IPR003156">
    <property type="entry name" value="DHHA1_dom"/>
</dbReference>
<keyword evidence="7" id="KW-0479">Metal-binding</keyword>
<feature type="coiled-coil region" evidence="14">
    <location>
        <begin position="709"/>
        <end position="736"/>
    </location>
</feature>
<dbReference type="SUPFAM" id="SSF55186">
    <property type="entry name" value="ThrRS/AlaRS common domain"/>
    <property type="match status" value="1"/>
</dbReference>
<evidence type="ECO:0000256" key="13">
    <source>
        <dbReference type="ARBA" id="ARBA00023146"/>
    </source>
</evidence>
<keyword evidence="8" id="KW-0547">Nucleotide-binding</keyword>
<sequence length="861" mass="96407">MMNSQEIRNAFIDFFQEKDHRFIRSSPVVPIDDPTLLFTNAGMNQFKPIFLGQQEAEHLRVVNSQKCIRVSGKHNDLEEVGLDTFHHTFFEMLGNWSFGDYYKAEAIQWAWELFTEVWGLDKNRLWATVYNDDDEAFQLWPKVTDIDSSRVLKFDKKDNFWEMGETGPCGPCSEIHYFIGDDLNKQRSENVNVSDQYWELWNLVFIQNNRIEDGSLTDLPAKHVDTGAGFERIVSVLQNKTSNYATDLFMPIIQKVENLTGKSYQDNPVPFQVIADHIRMLSFSIADGSMPGNEGRGYVLRRILRRAARFGRMLDQRQPFIYNLTDIVGEIMGDFFPEVVEKRAHIEKVVQAEESSFNDTLDRGLIHFDKVLKNVSGKKISGVEAFRLYDTYGFPLDLTQLMAREKGLDVDEKGYIAEMDQQKKRAKASGKFVAEVDELKWKHVSKGKDSDFKGYETLSTDSQIRRYTHQNDHILVVLDKTPFYAESGGQIGDTGTIKGNGVELVVEDVTNNGGTSIHYCKGTIDEKAKGKVQCMVDDDRRQNIRKNHTATHLMHQALKLILGDHVQQAGSLVHPDYLRFDLTHFEKLTSDQIREIETMVNREILLNNALDISVKNFDEAKKQGAVAMFGEKYGDEVRVVSVADFSMELCGGTHVERTGDIGLFKITEESSLASGVRRIVAVTGPKAVEHIQKQAATLGNIQSQLNSGMEQVSERIDQLLAQKKKIEKELKRQKKSGTAFNAKSLVEKAKLVGGQSIVIQMTDAGSMDELKGYGDSLLTVLKSGVGVLGAEAEKPSVVVVVSQDLVKRGLKAGDLAELIGNEMGGGGGGKPHLATAGGQDAKSLKSAMAKSLNIIKKVIQE</sequence>
<dbReference type="Gene3D" id="2.40.30.130">
    <property type="match status" value="1"/>
</dbReference>
<dbReference type="GO" id="GO:0005524">
    <property type="term" value="F:ATP binding"/>
    <property type="evidence" value="ECO:0007669"/>
    <property type="project" value="UniProtKB-KW"/>
</dbReference>
<comment type="cofactor">
    <cofactor evidence="1">
        <name>Zn(2+)</name>
        <dbReference type="ChEBI" id="CHEBI:29105"/>
    </cofactor>
</comment>
<dbReference type="InterPro" id="IPR009000">
    <property type="entry name" value="Transl_B-barrel_sf"/>
</dbReference>
<accession>A0A381QL97</accession>
<keyword evidence="13" id="KW-0030">Aminoacyl-tRNA synthetase</keyword>
<dbReference type="InterPro" id="IPR018165">
    <property type="entry name" value="Ala-tRNA-synth_IIc_core"/>
</dbReference>
<evidence type="ECO:0000256" key="14">
    <source>
        <dbReference type="SAM" id="Coils"/>
    </source>
</evidence>
<reference evidence="16" key="1">
    <citation type="submission" date="2018-05" db="EMBL/GenBank/DDBJ databases">
        <authorList>
            <person name="Lanie J.A."/>
            <person name="Ng W.-L."/>
            <person name="Kazmierczak K.M."/>
            <person name="Andrzejewski T.M."/>
            <person name="Davidsen T.M."/>
            <person name="Wayne K.J."/>
            <person name="Tettelin H."/>
            <person name="Glass J.I."/>
            <person name="Rusch D."/>
            <person name="Podicherti R."/>
            <person name="Tsui H.-C.T."/>
            <person name="Winkler M.E."/>
        </authorList>
    </citation>
    <scope>NUCLEOTIDE SEQUENCE</scope>
</reference>
<dbReference type="InterPro" id="IPR050058">
    <property type="entry name" value="Ala-tRNA_ligase"/>
</dbReference>
<proteinExistence type="inferred from homology"/>
<dbReference type="NCBIfam" id="TIGR00344">
    <property type="entry name" value="alaS"/>
    <property type="match status" value="1"/>
</dbReference>
<keyword evidence="6" id="KW-0436">Ligase</keyword>
<protein>
    <recommendedName>
        <fullName evidence="4">Alanine--tRNA ligase</fullName>
        <ecNumber evidence="3">6.1.1.7</ecNumber>
    </recommendedName>
</protein>
<gene>
    <name evidence="16" type="ORF">METZ01_LOCUS32558</name>
</gene>
<dbReference type="PRINTS" id="PR00980">
    <property type="entry name" value="TRNASYNTHALA"/>
</dbReference>
<feature type="domain" description="Alanyl-transfer RNA synthetases family profile" evidence="15">
    <location>
        <begin position="2"/>
        <end position="693"/>
    </location>
</feature>
<evidence type="ECO:0000256" key="2">
    <source>
        <dbReference type="ARBA" id="ARBA00008226"/>
    </source>
</evidence>
<dbReference type="EMBL" id="UINC01001397">
    <property type="protein sequence ID" value="SUZ79704.1"/>
    <property type="molecule type" value="Genomic_DNA"/>
</dbReference>
<name>A0A381QL97_9ZZZZ</name>
<dbReference type="GO" id="GO:0002161">
    <property type="term" value="F:aminoacyl-tRNA deacylase activity"/>
    <property type="evidence" value="ECO:0007669"/>
    <property type="project" value="TreeGrafter"/>
</dbReference>
<keyword evidence="14" id="KW-0175">Coiled coil</keyword>
<dbReference type="FunFam" id="3.30.930.10:FF:000004">
    <property type="entry name" value="Alanine--tRNA ligase"/>
    <property type="match status" value="1"/>
</dbReference>
<dbReference type="Pfam" id="PF01411">
    <property type="entry name" value="tRNA-synt_2c"/>
    <property type="match status" value="1"/>
</dbReference>
<keyword evidence="10" id="KW-0067">ATP-binding</keyword>
<dbReference type="Gene3D" id="3.30.980.10">
    <property type="entry name" value="Threonyl-trna Synthetase, Chain A, domain 2"/>
    <property type="match status" value="1"/>
</dbReference>
<dbReference type="InterPro" id="IPR018164">
    <property type="entry name" value="Ala-tRNA-synth_IIc_N"/>
</dbReference>
<evidence type="ECO:0000256" key="7">
    <source>
        <dbReference type="ARBA" id="ARBA00022723"/>
    </source>
</evidence>
<organism evidence="16">
    <name type="scientific">marine metagenome</name>
    <dbReference type="NCBI Taxonomy" id="408172"/>
    <lineage>
        <taxon>unclassified sequences</taxon>
        <taxon>metagenomes</taxon>
        <taxon>ecological metagenomes</taxon>
    </lineage>
</organism>
<evidence type="ECO:0000256" key="12">
    <source>
        <dbReference type="ARBA" id="ARBA00022917"/>
    </source>
</evidence>
<dbReference type="PROSITE" id="PS50860">
    <property type="entry name" value="AA_TRNA_LIGASE_II_ALA"/>
    <property type="match status" value="1"/>
</dbReference>
<dbReference type="Gene3D" id="3.30.54.20">
    <property type="match status" value="1"/>
</dbReference>
<dbReference type="GO" id="GO:0000049">
    <property type="term" value="F:tRNA binding"/>
    <property type="evidence" value="ECO:0007669"/>
    <property type="project" value="UniProtKB-KW"/>
</dbReference>
<evidence type="ECO:0000259" key="15">
    <source>
        <dbReference type="PROSITE" id="PS50860"/>
    </source>
</evidence>
<dbReference type="GO" id="GO:0004813">
    <property type="term" value="F:alanine-tRNA ligase activity"/>
    <property type="evidence" value="ECO:0007669"/>
    <property type="project" value="UniProtKB-EC"/>
</dbReference>
<evidence type="ECO:0000256" key="5">
    <source>
        <dbReference type="ARBA" id="ARBA00022555"/>
    </source>
</evidence>
<dbReference type="Gene3D" id="3.10.310.40">
    <property type="match status" value="1"/>
</dbReference>
<dbReference type="InterPro" id="IPR045864">
    <property type="entry name" value="aa-tRNA-synth_II/BPL/LPL"/>
</dbReference>
<dbReference type="InterPro" id="IPR002318">
    <property type="entry name" value="Ala-tRNA-lgiase_IIc"/>
</dbReference>
<dbReference type="FunFam" id="3.30.980.10:FF:000004">
    <property type="entry name" value="Alanine--tRNA ligase, cytoplasmic"/>
    <property type="match status" value="1"/>
</dbReference>
<evidence type="ECO:0000256" key="11">
    <source>
        <dbReference type="ARBA" id="ARBA00022884"/>
    </source>
</evidence>
<dbReference type="PANTHER" id="PTHR11777:SF9">
    <property type="entry name" value="ALANINE--TRNA LIGASE, CYTOPLASMIC"/>
    <property type="match status" value="1"/>
</dbReference>
<keyword evidence="11" id="KW-0694">RNA-binding</keyword>
<keyword evidence="12" id="KW-0648">Protein biosynthesis</keyword>
<dbReference type="InterPro" id="IPR018163">
    <property type="entry name" value="Thr/Ala-tRNA-synth_IIc_edit"/>
</dbReference>
<evidence type="ECO:0000313" key="16">
    <source>
        <dbReference type="EMBL" id="SUZ79704.1"/>
    </source>
</evidence>
<dbReference type="GO" id="GO:0006419">
    <property type="term" value="P:alanyl-tRNA aminoacylation"/>
    <property type="evidence" value="ECO:0007669"/>
    <property type="project" value="InterPro"/>
</dbReference>
<dbReference type="SUPFAM" id="SSF55681">
    <property type="entry name" value="Class II aaRS and biotin synthetases"/>
    <property type="match status" value="1"/>
</dbReference>
<dbReference type="SUPFAM" id="SSF101353">
    <property type="entry name" value="Putative anticodon-binding domain of alanyl-tRNA synthetase (AlaRS)"/>
    <property type="match status" value="1"/>
</dbReference>
<evidence type="ECO:0000256" key="6">
    <source>
        <dbReference type="ARBA" id="ARBA00022598"/>
    </source>
</evidence>
<dbReference type="EC" id="6.1.1.7" evidence="3"/>
<evidence type="ECO:0000256" key="4">
    <source>
        <dbReference type="ARBA" id="ARBA00017959"/>
    </source>
</evidence>
<dbReference type="FunFam" id="3.10.310.40:FF:000001">
    <property type="entry name" value="Alanine--tRNA ligase"/>
    <property type="match status" value="1"/>
</dbReference>
<evidence type="ECO:0000256" key="1">
    <source>
        <dbReference type="ARBA" id="ARBA00001947"/>
    </source>
</evidence>
<dbReference type="Pfam" id="PF02272">
    <property type="entry name" value="DHHA1"/>
    <property type="match status" value="1"/>
</dbReference>
<dbReference type="GO" id="GO:0046872">
    <property type="term" value="F:metal ion binding"/>
    <property type="evidence" value="ECO:0007669"/>
    <property type="project" value="UniProtKB-KW"/>
</dbReference>
<dbReference type="InterPro" id="IPR018162">
    <property type="entry name" value="Ala-tRNA-ligase_IIc_anticod-bd"/>
</dbReference>
<dbReference type="AlphaFoldDB" id="A0A381QL97"/>
<evidence type="ECO:0000256" key="9">
    <source>
        <dbReference type="ARBA" id="ARBA00022833"/>
    </source>
</evidence>
<dbReference type="GO" id="GO:0005737">
    <property type="term" value="C:cytoplasm"/>
    <property type="evidence" value="ECO:0007669"/>
    <property type="project" value="InterPro"/>
</dbReference>
<dbReference type="InterPro" id="IPR023033">
    <property type="entry name" value="Ala_tRNA_ligase_euk/bac"/>
</dbReference>
<dbReference type="PANTHER" id="PTHR11777">
    <property type="entry name" value="ALANYL-TRNA SYNTHETASE"/>
    <property type="match status" value="1"/>
</dbReference>
<dbReference type="InterPro" id="IPR012947">
    <property type="entry name" value="tRNA_SAD"/>
</dbReference>
<dbReference type="Gene3D" id="3.30.930.10">
    <property type="entry name" value="Bira Bifunctional Protein, Domain 2"/>
    <property type="match status" value="1"/>
</dbReference>
<evidence type="ECO:0000256" key="8">
    <source>
        <dbReference type="ARBA" id="ARBA00022741"/>
    </source>
</evidence>
<dbReference type="HAMAP" id="MF_00036_B">
    <property type="entry name" value="Ala_tRNA_synth_B"/>
    <property type="match status" value="1"/>
</dbReference>
<evidence type="ECO:0000256" key="3">
    <source>
        <dbReference type="ARBA" id="ARBA00013168"/>
    </source>
</evidence>
<comment type="similarity">
    <text evidence="2">Belongs to the class-II aminoacyl-tRNA synthetase family.</text>
</comment>
<dbReference type="SMART" id="SM00863">
    <property type="entry name" value="tRNA_SAD"/>
    <property type="match status" value="1"/>
</dbReference>
<dbReference type="CDD" id="cd00673">
    <property type="entry name" value="AlaRS_core"/>
    <property type="match status" value="1"/>
</dbReference>
<dbReference type="FunFam" id="3.30.54.20:FF:000001">
    <property type="entry name" value="Alanine--tRNA ligase"/>
    <property type="match status" value="1"/>
</dbReference>
<dbReference type="SUPFAM" id="SSF50447">
    <property type="entry name" value="Translation proteins"/>
    <property type="match status" value="1"/>
</dbReference>
<dbReference type="Pfam" id="PF07973">
    <property type="entry name" value="tRNA_SAD"/>
    <property type="match status" value="1"/>
</dbReference>